<dbReference type="InterPro" id="IPR048284">
    <property type="entry name" value="EryCIII-like_N"/>
</dbReference>
<feature type="domain" description="Erythromycin biosynthesis protein CIII-like C-terminal" evidence="4">
    <location>
        <begin position="233"/>
        <end position="364"/>
    </location>
</feature>
<dbReference type="Proteomes" id="UP000247892">
    <property type="component" value="Unassembled WGS sequence"/>
</dbReference>
<organism evidence="6 7">
    <name type="scientific">Prauserella flavalba</name>
    <dbReference type="NCBI Taxonomy" id="1477506"/>
    <lineage>
        <taxon>Bacteria</taxon>
        <taxon>Bacillati</taxon>
        <taxon>Actinomycetota</taxon>
        <taxon>Actinomycetes</taxon>
        <taxon>Pseudonocardiales</taxon>
        <taxon>Pseudonocardiaceae</taxon>
        <taxon>Prauserella</taxon>
    </lineage>
</organism>
<name>A0A318LBL7_9PSEU</name>
<evidence type="ECO:0000256" key="1">
    <source>
        <dbReference type="ARBA" id="ARBA00006962"/>
    </source>
</evidence>
<reference evidence="6 7" key="1">
    <citation type="submission" date="2016-07" db="EMBL/GenBank/DDBJ databases">
        <title>Draft genome sequence of Prauserella sp. YIM 121212, isolated from alkaline soil.</title>
        <authorList>
            <person name="Ruckert C."/>
            <person name="Albersmeier A."/>
            <person name="Jiang C.-L."/>
            <person name="Jiang Y."/>
            <person name="Kalinowski J."/>
            <person name="Schneider O."/>
            <person name="Winkler A."/>
            <person name="Zotchev S.B."/>
        </authorList>
    </citation>
    <scope>NUCLEOTIDE SEQUENCE [LARGE SCALE GENOMIC DNA]</scope>
    <source>
        <strain evidence="6 7">YIM 121212</strain>
    </source>
</reference>
<dbReference type="GO" id="GO:0008194">
    <property type="term" value="F:UDP-glycosyltransferase activity"/>
    <property type="evidence" value="ECO:0007669"/>
    <property type="project" value="InterPro"/>
</dbReference>
<accession>A0A318LBL7</accession>
<evidence type="ECO:0000313" key="6">
    <source>
        <dbReference type="EMBL" id="PXY16859.1"/>
    </source>
</evidence>
<keyword evidence="7" id="KW-1185">Reference proteome</keyword>
<dbReference type="GO" id="GO:0016758">
    <property type="term" value="F:hexosyltransferase activity"/>
    <property type="evidence" value="ECO:0007669"/>
    <property type="project" value="UniProtKB-ARBA"/>
</dbReference>
<dbReference type="InterPro" id="IPR010610">
    <property type="entry name" value="EryCIII-like_C"/>
</dbReference>
<dbReference type="PANTHER" id="PTHR48050:SF13">
    <property type="entry name" value="STEROL 3-BETA-GLUCOSYLTRANSFERASE UGT80A2"/>
    <property type="match status" value="1"/>
</dbReference>
<dbReference type="Gene3D" id="3.40.50.2000">
    <property type="entry name" value="Glycogen Phosphorylase B"/>
    <property type="match status" value="2"/>
</dbReference>
<dbReference type="RefSeq" id="WP_110344109.1">
    <property type="nucleotide sequence ID" value="NZ_JBHVKT010000052.1"/>
</dbReference>
<dbReference type="Pfam" id="PF06722">
    <property type="entry name" value="EryCIII-like_C"/>
    <property type="match status" value="1"/>
</dbReference>
<dbReference type="InterPro" id="IPR050426">
    <property type="entry name" value="Glycosyltransferase_28"/>
</dbReference>
<dbReference type="PANTHER" id="PTHR48050">
    <property type="entry name" value="STEROL 3-BETA-GLUCOSYLTRANSFERASE"/>
    <property type="match status" value="1"/>
</dbReference>
<evidence type="ECO:0000256" key="3">
    <source>
        <dbReference type="ARBA" id="ARBA00022679"/>
    </source>
</evidence>
<dbReference type="SUPFAM" id="SSF53756">
    <property type="entry name" value="UDP-Glycosyltransferase/glycogen phosphorylase"/>
    <property type="match status" value="1"/>
</dbReference>
<dbReference type="CDD" id="cd03784">
    <property type="entry name" value="GT1_Gtf-like"/>
    <property type="match status" value="1"/>
</dbReference>
<comment type="caution">
    <text evidence="6">The sequence shown here is derived from an EMBL/GenBank/DDBJ whole genome shotgun (WGS) entry which is preliminary data.</text>
</comment>
<evidence type="ECO:0008006" key="8">
    <source>
        <dbReference type="Google" id="ProtNLM"/>
    </source>
</evidence>
<evidence type="ECO:0000259" key="4">
    <source>
        <dbReference type="Pfam" id="PF06722"/>
    </source>
</evidence>
<evidence type="ECO:0000259" key="5">
    <source>
        <dbReference type="Pfam" id="PF21036"/>
    </source>
</evidence>
<evidence type="ECO:0000256" key="2">
    <source>
        <dbReference type="ARBA" id="ARBA00022676"/>
    </source>
</evidence>
<keyword evidence="3" id="KW-0808">Transferase</keyword>
<dbReference type="GO" id="GO:0017000">
    <property type="term" value="P:antibiotic biosynthetic process"/>
    <property type="evidence" value="ECO:0007669"/>
    <property type="project" value="UniProtKB-ARBA"/>
</dbReference>
<sequence length="370" mass="38746">MRVLFSSTAGTGHFGPMAPFVRSCLRSGHDVLVTGPDALTSTAEATGAAFRRVDDPPADAVRAAYELLATLPHDEANAFMCAEIFGRLRPRAALPRLADTIADWRPDVVVRESAEFAAAVAAELHDVPHTRIAIGLAVMEELVLRYAAGNLDGLRRTSGLPPDPDAARLRASPYLTLFPAGLEDPSIPDPPRTRRFRDPAWAPPGEGTGRPFVYATFGSVTGAMPGAAPVFSETLTAVAGLDADVLLTVGHGLDPAALGEPPPNVRVERWVDQNTVLGRASAVVCHGGGGSMLGALAAGVPLVVAPLFAEDQHLNARRVAEAGAGVRATPDAASLRAALDTVLTTPAYRTRARKLAAELARTPTTDAAFR</sequence>
<dbReference type="InterPro" id="IPR002213">
    <property type="entry name" value="UDP_glucos_trans"/>
</dbReference>
<dbReference type="AlphaFoldDB" id="A0A318LBL7"/>
<keyword evidence="2" id="KW-0328">Glycosyltransferase</keyword>
<dbReference type="Pfam" id="PF21036">
    <property type="entry name" value="EryCIII-like_N"/>
    <property type="match status" value="1"/>
</dbReference>
<protein>
    <recommendedName>
        <fullName evidence="8">Glycosyltransferase</fullName>
    </recommendedName>
</protein>
<dbReference type="FunFam" id="3.40.50.2000:FF:000072">
    <property type="entry name" value="Glycosyl transferase"/>
    <property type="match status" value="1"/>
</dbReference>
<gene>
    <name evidence="6" type="ORF">BA062_38165</name>
</gene>
<feature type="domain" description="Erythromycin biosynthesis protein CIII-like N-terminal" evidence="5">
    <location>
        <begin position="90"/>
        <end position="151"/>
    </location>
</feature>
<dbReference type="EMBL" id="MASU01000033">
    <property type="protein sequence ID" value="PXY16859.1"/>
    <property type="molecule type" value="Genomic_DNA"/>
</dbReference>
<evidence type="ECO:0000313" key="7">
    <source>
        <dbReference type="Proteomes" id="UP000247892"/>
    </source>
</evidence>
<dbReference type="OrthoDB" id="6620093at2"/>
<comment type="similarity">
    <text evidence="1">Belongs to the glycosyltransferase 28 family.</text>
</comment>
<proteinExistence type="inferred from homology"/>